<evidence type="ECO:0000313" key="1">
    <source>
        <dbReference type="EMBL" id="MBJ7597463.1"/>
    </source>
</evidence>
<dbReference type="EMBL" id="JAEKNR010000061">
    <property type="protein sequence ID" value="MBJ7597463.1"/>
    <property type="molecule type" value="Genomic_DNA"/>
</dbReference>
<comment type="caution">
    <text evidence="1">The sequence shown here is derived from an EMBL/GenBank/DDBJ whole genome shotgun (WGS) entry which is preliminary data.</text>
</comment>
<sequence length="295" mass="32807">MAESLYTCRWCRTSSQAAGLVSCPTCGAPVDVRDMVSRSGWYELPAVPDMARIQFGRSYCQIEGAYVPVADFSLSAGDGVYFAHHLLLWKEAGVDISAMQLRGGWKRMFAGLPLVMTQAQGPGHIAFSRDAPGEVVPLPVQPGTAVDVREHVFMVASSQVQYDWFQTNVWFQTRDGDDTETHYPLGMFMDRFSAASVPGLLLLHAAGNAFVRGLAQGETILVKPSALLFKDATVGMQLHIEHPAGTWRSWRSWGERYMWVRLFGPGRVALQSAYEHFHDPGTNLYRTSAASTWRW</sequence>
<reference evidence="1" key="1">
    <citation type="submission" date="2020-10" db="EMBL/GenBank/DDBJ databases">
        <title>Ca. Dormibacterota MAGs.</title>
        <authorList>
            <person name="Montgomery K."/>
        </authorList>
    </citation>
    <scope>NUCLEOTIDE SEQUENCE [LARGE SCALE GENOMIC DNA]</scope>
    <source>
        <strain evidence="1">SC8812_S17_10</strain>
    </source>
</reference>
<accession>A0A934K6B2</accession>
<name>A0A934K6B2_9BACT</name>
<dbReference type="AlphaFoldDB" id="A0A934K6B2"/>
<proteinExistence type="predicted"/>
<dbReference type="Pfam" id="PF01987">
    <property type="entry name" value="AIM24"/>
    <property type="match status" value="1"/>
</dbReference>
<organism evidence="1 2">
    <name type="scientific">Candidatus Nephthysia bennettiae</name>
    <dbReference type="NCBI Taxonomy" id="3127016"/>
    <lineage>
        <taxon>Bacteria</taxon>
        <taxon>Bacillati</taxon>
        <taxon>Candidatus Dormiibacterota</taxon>
        <taxon>Candidatus Dormibacteria</taxon>
        <taxon>Candidatus Dormibacterales</taxon>
        <taxon>Candidatus Dormibacteraceae</taxon>
        <taxon>Candidatus Nephthysia</taxon>
    </lineage>
</organism>
<dbReference type="RefSeq" id="WP_338199702.1">
    <property type="nucleotide sequence ID" value="NZ_JAEKNR010000061.1"/>
</dbReference>
<dbReference type="Gene3D" id="3.60.160.10">
    <property type="entry name" value="Mitochondrial biogenesis AIM24"/>
    <property type="match status" value="1"/>
</dbReference>
<dbReference type="InterPro" id="IPR002838">
    <property type="entry name" value="AIM24"/>
</dbReference>
<gene>
    <name evidence="1" type="ORF">JF922_05180</name>
</gene>
<dbReference type="SUPFAM" id="SSF51219">
    <property type="entry name" value="TRAP-like"/>
    <property type="match status" value="1"/>
</dbReference>
<dbReference type="InterPro" id="IPR036983">
    <property type="entry name" value="AIM24_sf"/>
</dbReference>
<evidence type="ECO:0000313" key="2">
    <source>
        <dbReference type="Proteomes" id="UP000612893"/>
    </source>
</evidence>
<protein>
    <submittedName>
        <fullName evidence="1">AIM24 family protein</fullName>
    </submittedName>
</protein>
<keyword evidence="2" id="KW-1185">Reference proteome</keyword>
<dbReference type="Proteomes" id="UP000612893">
    <property type="component" value="Unassembled WGS sequence"/>
</dbReference>
<dbReference type="InterPro" id="IPR016031">
    <property type="entry name" value="Trp_RNA-bd_attenuator-like_dom"/>
</dbReference>